<feature type="transmembrane region" description="Helical" evidence="1">
    <location>
        <begin position="74"/>
        <end position="93"/>
    </location>
</feature>
<evidence type="ECO:0000313" key="6">
    <source>
        <dbReference type="Proteomes" id="UP001152422"/>
    </source>
</evidence>
<keyword evidence="1" id="KW-0812">Transmembrane</keyword>
<dbReference type="AlphaFoldDB" id="A0A1E5TFI2"/>
<feature type="transmembrane region" description="Helical" evidence="1">
    <location>
        <begin position="137"/>
        <end position="157"/>
    </location>
</feature>
<name>A0A1E5TFI2_9STAP</name>
<feature type="transmembrane region" description="Helical" evidence="1">
    <location>
        <begin position="20"/>
        <end position="40"/>
    </location>
</feature>
<dbReference type="EMBL" id="JAMBQA010000003">
    <property type="protein sequence ID" value="MDG0846182.1"/>
    <property type="molecule type" value="Genomic_DNA"/>
</dbReference>
<sequence>MNNFKKIFTSSTKTANKKVITVYVILRLIVMFSLINELIFIQRWDVIFTLVLTLVLFTIPQLTERLLKIEIPNLLEFIIILFIFSSTILGELGDFYSYFRLWDTMLHSINGFLAAGIGFSLVFLLNKNVRGINLNPLFLAIVTFCFSMTIGVMWEFFEYTVDQGMGMDMQKDRVVQKVNSAALANEHNTVHHIDNIEKTIIESKDESGNHVENVVDGGYLDVGIHDTMKDLFVNLLGAATFSVLSYSYAKYDRKKYKFVKNFILKREKP</sequence>
<feature type="transmembrane region" description="Helical" evidence="1">
    <location>
        <begin position="105"/>
        <end position="125"/>
    </location>
</feature>
<dbReference type="KEGG" id="seqo:SE1039_25500"/>
<evidence type="ECO:0000313" key="3">
    <source>
        <dbReference type="EMBL" id="MDK9864412.1"/>
    </source>
</evidence>
<dbReference type="Proteomes" id="UP001152422">
    <property type="component" value="Unassembled WGS sequence"/>
</dbReference>
<dbReference type="Pfam" id="PF09997">
    <property type="entry name" value="DUF2238"/>
    <property type="match status" value="1"/>
</dbReference>
<comment type="caution">
    <text evidence="2">The sequence shown here is derived from an EMBL/GenBank/DDBJ whole genome shotgun (WGS) entry which is preliminary data.</text>
</comment>
<dbReference type="InterPro" id="IPR014509">
    <property type="entry name" value="YjdF-like"/>
</dbReference>
<protein>
    <submittedName>
        <fullName evidence="2">Uncharacterized protein</fullName>
    </submittedName>
</protein>
<gene>
    <name evidence="4" type="ORF">ASS94_14130</name>
    <name evidence="2" type="ORF">M4L89_08095</name>
    <name evidence="3" type="ORF">P1A27_00310</name>
</gene>
<reference evidence="5" key="1">
    <citation type="submission" date="2015-11" db="EMBL/GenBank/DDBJ databases">
        <title>Genomic diversity of Staphylococcus saprophyticus strains from urinary tract infections, animal surfaces, and fermented foods.</title>
        <authorList>
            <person name="Wolfe B.E."/>
        </authorList>
    </citation>
    <scope>NUCLEOTIDE SEQUENCE [LARGE SCALE GENOMIC DNA]</scope>
    <source>
        <strain evidence="5">738_7</strain>
    </source>
</reference>
<reference evidence="4" key="2">
    <citation type="submission" date="2015-11" db="EMBL/GenBank/DDBJ databases">
        <authorList>
            <person name="Wolfe B.E."/>
        </authorList>
    </citation>
    <scope>NUCLEOTIDE SEQUENCE</scope>
    <source>
        <strain evidence="4">738_7</strain>
    </source>
</reference>
<dbReference type="EMBL" id="LNPX01000063">
    <property type="protein sequence ID" value="OEK50997.1"/>
    <property type="molecule type" value="Genomic_DNA"/>
</dbReference>
<organism evidence="2 6">
    <name type="scientific">Staphylococcus equorum</name>
    <dbReference type="NCBI Taxonomy" id="246432"/>
    <lineage>
        <taxon>Bacteria</taxon>
        <taxon>Bacillati</taxon>
        <taxon>Bacillota</taxon>
        <taxon>Bacilli</taxon>
        <taxon>Bacillales</taxon>
        <taxon>Staphylococcaceae</taxon>
        <taxon>Staphylococcus</taxon>
    </lineage>
</organism>
<proteinExistence type="predicted"/>
<evidence type="ECO:0000313" key="2">
    <source>
        <dbReference type="EMBL" id="MDG0846182.1"/>
    </source>
</evidence>
<feature type="transmembrane region" description="Helical" evidence="1">
    <location>
        <begin position="46"/>
        <end position="62"/>
    </location>
</feature>
<keyword evidence="1" id="KW-0472">Membrane</keyword>
<keyword evidence="6" id="KW-1185">Reference proteome</keyword>
<reference evidence="2" key="3">
    <citation type="submission" date="2022-05" db="EMBL/GenBank/DDBJ databases">
        <title>Comparative genomics of Staphylococcus equorum isolates.</title>
        <authorList>
            <person name="Luelf R.H."/>
        </authorList>
    </citation>
    <scope>NUCLEOTIDE SEQUENCE</scope>
    <source>
        <strain evidence="2">TMW 2.2497</strain>
    </source>
</reference>
<dbReference type="RefSeq" id="WP_002506301.1">
    <property type="nucleotide sequence ID" value="NZ_CP013114.1"/>
</dbReference>
<evidence type="ECO:0000313" key="4">
    <source>
        <dbReference type="EMBL" id="OEK50997.1"/>
    </source>
</evidence>
<dbReference type="Proteomes" id="UP001174037">
    <property type="component" value="Unassembled WGS sequence"/>
</dbReference>
<keyword evidence="1" id="KW-1133">Transmembrane helix</keyword>
<evidence type="ECO:0000313" key="5">
    <source>
        <dbReference type="Proteomes" id="UP000095464"/>
    </source>
</evidence>
<reference evidence="3" key="5">
    <citation type="submission" date="2023-03" db="EMBL/GenBank/DDBJ databases">
        <authorList>
            <person name="Vazquez L."/>
            <person name="Rodriguez J."/>
            <person name="Mayo B."/>
            <person name="Florez A.B."/>
        </authorList>
    </citation>
    <scope>NUCLEOTIDE SEQUENCE</scope>
    <source>
        <strain evidence="3">5A3I</strain>
    </source>
</reference>
<feature type="transmembrane region" description="Helical" evidence="1">
    <location>
        <begin position="231"/>
        <end position="249"/>
    </location>
</feature>
<dbReference type="EMBL" id="JARGCK010000001">
    <property type="protein sequence ID" value="MDK9864412.1"/>
    <property type="molecule type" value="Genomic_DNA"/>
</dbReference>
<accession>A0A1E5TFI2</accession>
<dbReference type="Proteomes" id="UP000095464">
    <property type="component" value="Unassembled WGS sequence"/>
</dbReference>
<evidence type="ECO:0000256" key="1">
    <source>
        <dbReference type="SAM" id="Phobius"/>
    </source>
</evidence>
<reference evidence="3" key="4">
    <citation type="journal article" date="2023" name="Int. J. Mol. Sci.">
        <title>Antibiotic Resistance/Susceptibility Profiles of Staphylococcus equorum Strains from Cheese, and Genome Analysis for Antibiotic Resistance Genes.</title>
        <authorList>
            <person name="Vazquez L."/>
            <person name="Srednik M.E."/>
            <person name="Rodriguez J."/>
            <person name="Florez A.B."/>
            <person name="Mayo B."/>
        </authorList>
    </citation>
    <scope>NUCLEOTIDE SEQUENCE</scope>
    <source>
        <strain evidence="3">5A3I</strain>
    </source>
</reference>